<name>A0A316U4H0_9BASI</name>
<dbReference type="AlphaFoldDB" id="A0A316U4H0"/>
<feature type="region of interest" description="Disordered" evidence="4">
    <location>
        <begin position="251"/>
        <end position="340"/>
    </location>
</feature>
<dbReference type="EMBL" id="KZ819331">
    <property type="protein sequence ID" value="PWN19371.1"/>
    <property type="molecule type" value="Genomic_DNA"/>
</dbReference>
<dbReference type="InterPro" id="IPR036910">
    <property type="entry name" value="HMG_box_dom_sf"/>
</dbReference>
<feature type="compositionally biased region" description="Basic and acidic residues" evidence="4">
    <location>
        <begin position="592"/>
        <end position="609"/>
    </location>
</feature>
<feature type="domain" description="HMG box" evidence="5">
    <location>
        <begin position="139"/>
        <end position="239"/>
    </location>
</feature>
<feature type="region of interest" description="Disordered" evidence="4">
    <location>
        <begin position="153"/>
        <end position="195"/>
    </location>
</feature>
<evidence type="ECO:0000256" key="1">
    <source>
        <dbReference type="ARBA" id="ARBA00023125"/>
    </source>
</evidence>
<dbReference type="OrthoDB" id="6247875at2759"/>
<dbReference type="RefSeq" id="XP_025346531.1">
    <property type="nucleotide sequence ID" value="XM_025494437.1"/>
</dbReference>
<gene>
    <name evidence="6" type="ORF">BCV69DRAFT_300205</name>
</gene>
<feature type="compositionally biased region" description="Low complexity" evidence="4">
    <location>
        <begin position="863"/>
        <end position="877"/>
    </location>
</feature>
<organism evidence="6 7">
    <name type="scientific">Pseudomicrostroma glucosiphilum</name>
    <dbReference type="NCBI Taxonomy" id="1684307"/>
    <lineage>
        <taxon>Eukaryota</taxon>
        <taxon>Fungi</taxon>
        <taxon>Dikarya</taxon>
        <taxon>Basidiomycota</taxon>
        <taxon>Ustilaginomycotina</taxon>
        <taxon>Exobasidiomycetes</taxon>
        <taxon>Microstromatales</taxon>
        <taxon>Microstromatales incertae sedis</taxon>
        <taxon>Pseudomicrostroma</taxon>
    </lineage>
</organism>
<reference evidence="6 7" key="1">
    <citation type="journal article" date="2018" name="Mol. Biol. Evol.">
        <title>Broad Genomic Sampling Reveals a Smut Pathogenic Ancestry of the Fungal Clade Ustilaginomycotina.</title>
        <authorList>
            <person name="Kijpornyongpan T."/>
            <person name="Mondo S.J."/>
            <person name="Barry K."/>
            <person name="Sandor L."/>
            <person name="Lee J."/>
            <person name="Lipzen A."/>
            <person name="Pangilinan J."/>
            <person name="LaButti K."/>
            <person name="Hainaut M."/>
            <person name="Henrissat B."/>
            <person name="Grigoriev I.V."/>
            <person name="Spatafora J.W."/>
            <person name="Aime M.C."/>
        </authorList>
    </citation>
    <scope>NUCLEOTIDE SEQUENCE [LARGE SCALE GENOMIC DNA]</scope>
    <source>
        <strain evidence="6 7">MCA 4718</strain>
    </source>
</reference>
<dbReference type="GO" id="GO:0005634">
    <property type="term" value="C:nucleus"/>
    <property type="evidence" value="ECO:0007669"/>
    <property type="project" value="UniProtKB-UniRule"/>
</dbReference>
<evidence type="ECO:0000313" key="7">
    <source>
        <dbReference type="Proteomes" id="UP000245942"/>
    </source>
</evidence>
<evidence type="ECO:0000313" key="6">
    <source>
        <dbReference type="EMBL" id="PWN19371.1"/>
    </source>
</evidence>
<evidence type="ECO:0000256" key="4">
    <source>
        <dbReference type="SAM" id="MobiDB-lite"/>
    </source>
</evidence>
<dbReference type="GO" id="GO:0000978">
    <property type="term" value="F:RNA polymerase II cis-regulatory region sequence-specific DNA binding"/>
    <property type="evidence" value="ECO:0007669"/>
    <property type="project" value="TreeGrafter"/>
</dbReference>
<dbReference type="InterPro" id="IPR009071">
    <property type="entry name" value="HMG_box_dom"/>
</dbReference>
<feature type="compositionally biased region" description="Polar residues" evidence="4">
    <location>
        <begin position="616"/>
        <end position="642"/>
    </location>
</feature>
<evidence type="ECO:0000259" key="5">
    <source>
        <dbReference type="PROSITE" id="PS50118"/>
    </source>
</evidence>
<dbReference type="Gene3D" id="1.10.30.10">
    <property type="entry name" value="High mobility group box domain"/>
    <property type="match status" value="1"/>
</dbReference>
<dbReference type="PANTHER" id="PTHR45789:SF2">
    <property type="entry name" value="FI18025P1"/>
    <property type="match status" value="1"/>
</dbReference>
<dbReference type="STRING" id="1684307.A0A316U4H0"/>
<feature type="region of interest" description="Disordered" evidence="4">
    <location>
        <begin position="909"/>
        <end position="953"/>
    </location>
</feature>
<dbReference type="SUPFAM" id="SSF47095">
    <property type="entry name" value="HMG-box"/>
    <property type="match status" value="1"/>
</dbReference>
<dbReference type="PROSITE" id="PS50118">
    <property type="entry name" value="HMG_BOX_2"/>
    <property type="match status" value="1"/>
</dbReference>
<dbReference type="Pfam" id="PF00505">
    <property type="entry name" value="HMG_box"/>
    <property type="match status" value="1"/>
</dbReference>
<dbReference type="PANTHER" id="PTHR45789">
    <property type="entry name" value="FI18025P1"/>
    <property type="match status" value="1"/>
</dbReference>
<feature type="region of interest" description="Disordered" evidence="4">
    <location>
        <begin position="31"/>
        <end position="67"/>
    </location>
</feature>
<feature type="region of interest" description="Disordered" evidence="4">
    <location>
        <begin position="371"/>
        <end position="393"/>
    </location>
</feature>
<dbReference type="SMART" id="SM00398">
    <property type="entry name" value="HMG"/>
    <property type="match status" value="1"/>
</dbReference>
<dbReference type="GO" id="GO:0000981">
    <property type="term" value="F:DNA-binding transcription factor activity, RNA polymerase II-specific"/>
    <property type="evidence" value="ECO:0007669"/>
    <property type="project" value="TreeGrafter"/>
</dbReference>
<proteinExistence type="predicted"/>
<keyword evidence="1 3" id="KW-0238">DNA-binding</keyword>
<feature type="region of interest" description="Disordered" evidence="4">
    <location>
        <begin position="769"/>
        <end position="794"/>
    </location>
</feature>
<feature type="DNA-binding region" description="HMG box" evidence="3">
    <location>
        <begin position="139"/>
        <end position="239"/>
    </location>
</feature>
<evidence type="ECO:0000256" key="3">
    <source>
        <dbReference type="PROSITE-ProRule" id="PRU00267"/>
    </source>
</evidence>
<feature type="compositionally biased region" description="Low complexity" evidence="4">
    <location>
        <begin position="159"/>
        <end position="174"/>
    </location>
</feature>
<keyword evidence="2 3" id="KW-0539">Nucleus</keyword>
<dbReference type="Proteomes" id="UP000245942">
    <property type="component" value="Unassembled WGS sequence"/>
</dbReference>
<dbReference type="GeneID" id="37016171"/>
<feature type="compositionally biased region" description="Polar residues" evidence="4">
    <location>
        <begin position="175"/>
        <end position="195"/>
    </location>
</feature>
<protein>
    <recommendedName>
        <fullName evidence="5">HMG box domain-containing protein</fullName>
    </recommendedName>
</protein>
<feature type="compositionally biased region" description="Polar residues" evidence="4">
    <location>
        <begin position="377"/>
        <end position="392"/>
    </location>
</feature>
<dbReference type="InterPro" id="IPR051356">
    <property type="entry name" value="SOX/SOX-like_TF"/>
</dbReference>
<evidence type="ECO:0000256" key="2">
    <source>
        <dbReference type="ARBA" id="ARBA00023242"/>
    </source>
</evidence>
<feature type="region of interest" description="Disordered" evidence="4">
    <location>
        <begin position="91"/>
        <end position="120"/>
    </location>
</feature>
<keyword evidence="7" id="KW-1185">Reference proteome</keyword>
<feature type="compositionally biased region" description="Basic and acidic residues" evidence="4">
    <location>
        <begin position="926"/>
        <end position="935"/>
    </location>
</feature>
<feature type="region of interest" description="Disordered" evidence="4">
    <location>
        <begin position="854"/>
        <end position="877"/>
    </location>
</feature>
<feature type="compositionally biased region" description="Low complexity" evidence="4">
    <location>
        <begin position="47"/>
        <end position="57"/>
    </location>
</feature>
<feature type="region of interest" description="Disordered" evidence="4">
    <location>
        <begin position="582"/>
        <end position="645"/>
    </location>
</feature>
<accession>A0A316U4H0</accession>
<sequence length="985" mass="107247">MAMEAAADMHLGKNTFFQQHIFWSPGCDRSIMSTSSSSHPQARDRAAAPSSDDVPAQSPAPIPRPPNAWILYRSHKIEQLRKEELRLAAQEQATGGGSGPTTPAKGHARRSSSGGGGLKRGALTASALAALGSTSQDGDPSPTKPFFGAFEERRSRVGSPTPSLSSTFAPSSSFIQPPSTSTSLREHSSASGMTASTAVPISTLLAQMWKSEPESVKSTFKDMAKRKEAEHKQAYPEYKYTPRVTEKSIKARQKAKGLKRIATGKVQTELSAVQGPSPRSPRSTSPKRQRYPPPQASPRRGLRSARGQGSPGREEEFRRSLSPMREAARPYPTLSNSVDAHPAETRAVLQAPDDGTVKGLRRSPRFKQAAVKPFPDTNDTCTNTSPAQGTAEETQEVEAAKVDELMQNIVKPVEAQLNSSPEAQVKHGAIASAPSSILPWSPPEASIWTGDDDRAEFDYDMHSYLADQSLEGSYAAGSVLENMDSSTVDIASPSHAAMGFFAPFDEAGNDGDRSIVDILCSDRAHLDSLLRSDVHTVGERKSPWRRSDCEQDLSFEYLSADSSGMKYDNFIKLQDVSWRKRRHPHDVSTNTYEEKSSRGTTQRHDRQSLQDDDMSYTCSSPVVDRQNSTQTITRNNASQSDTNGDRIAEHSSAFIKSELLLPELQDFSLPLELVDFSFDHRDREVADGIPSPQGPCDEDTVVNVEDDSMITWADTEGTQEQYSSACAPEQLRYGDRQTSTTHGNSSPLWTRQHANFARFLLRQAGQEDVLSSGSSPKCTPLQAGLHGGESGSVSTPKVFDLGDAIEPGLTLTHGAAMPNQSTAPLQRSAGGRPALPFAPKYDFINSALPRSAQAHYSSPCGYDTSDTTASSPSSPLTSRISQFECATSPMLSTLANGPMSRVGERARQWEAMTEQGRQASRPPATRRSDMSRTPKGELLQAASPAPVPSTVTERLELNGSYTEEELMDMLARRRLQRAEGRERER</sequence>